<sequence length="81" mass="8826">MSDIEKTPDCAEDIACIAACVLRNLLALAHSIKLAHSNHLSSQVPNLAELAIDHAEHWIEHFDEQGEMHRALCKKSAGGKA</sequence>
<organism evidence="1 2">
    <name type="scientific">Thauera humireducens</name>
    <dbReference type="NCBI Taxonomy" id="1134435"/>
    <lineage>
        <taxon>Bacteria</taxon>
        <taxon>Pseudomonadati</taxon>
        <taxon>Pseudomonadota</taxon>
        <taxon>Betaproteobacteria</taxon>
        <taxon>Rhodocyclales</taxon>
        <taxon>Zoogloeaceae</taxon>
        <taxon>Thauera</taxon>
    </lineage>
</organism>
<accession>A0A127K3J2</accession>
<gene>
    <name evidence="1" type="ORF">AC731_006025</name>
</gene>
<keyword evidence="2" id="KW-1185">Reference proteome</keyword>
<evidence type="ECO:0000313" key="1">
    <source>
        <dbReference type="EMBL" id="AMO36532.1"/>
    </source>
</evidence>
<protein>
    <submittedName>
        <fullName evidence="1">Uncharacterized protein</fullName>
    </submittedName>
</protein>
<dbReference type="AlphaFoldDB" id="A0A127K3J2"/>
<dbReference type="STRING" id="1134435.AC731_006025"/>
<dbReference type="Proteomes" id="UP000036902">
    <property type="component" value="Chromosome"/>
</dbReference>
<proteinExistence type="predicted"/>
<dbReference type="EMBL" id="CP014646">
    <property type="protein sequence ID" value="AMO36532.1"/>
    <property type="molecule type" value="Genomic_DNA"/>
</dbReference>
<reference evidence="2" key="1">
    <citation type="submission" date="2016-03" db="EMBL/GenBank/DDBJ databases">
        <authorList>
            <person name="Ma C."/>
            <person name="Zhou S."/>
            <person name="Yang G."/>
        </authorList>
    </citation>
    <scope>NUCLEOTIDE SEQUENCE [LARGE SCALE GENOMIC DNA]</scope>
    <source>
        <strain evidence="2">SgZ-1</strain>
    </source>
</reference>
<dbReference type="RefSeq" id="WP_048704051.1">
    <property type="nucleotide sequence ID" value="NZ_CP014646.1"/>
</dbReference>
<name>A0A127K3J2_9RHOO</name>
<evidence type="ECO:0000313" key="2">
    <source>
        <dbReference type="Proteomes" id="UP000036902"/>
    </source>
</evidence>
<dbReference type="KEGG" id="thu:AC731_006025"/>